<gene>
    <name evidence="1" type="ORF">O181_126512</name>
</gene>
<accession>A0A9Q3KTI7</accession>
<dbReference type="Proteomes" id="UP000765509">
    <property type="component" value="Unassembled WGS sequence"/>
</dbReference>
<proteinExistence type="predicted"/>
<dbReference type="AlphaFoldDB" id="A0A9Q3KTI7"/>
<comment type="caution">
    <text evidence="1">The sequence shown here is derived from an EMBL/GenBank/DDBJ whole genome shotgun (WGS) entry which is preliminary data.</text>
</comment>
<reference evidence="1" key="1">
    <citation type="submission" date="2021-03" db="EMBL/GenBank/DDBJ databases">
        <title>Draft genome sequence of rust myrtle Austropuccinia psidii MF-1, a brazilian biotype.</title>
        <authorList>
            <person name="Quecine M.C."/>
            <person name="Pachon D.M.R."/>
            <person name="Bonatelli M.L."/>
            <person name="Correr F.H."/>
            <person name="Franceschini L.M."/>
            <person name="Leite T.F."/>
            <person name="Margarido G.R.A."/>
            <person name="Almeida C.A."/>
            <person name="Ferrarezi J.A."/>
            <person name="Labate C.A."/>
        </authorList>
    </citation>
    <scope>NUCLEOTIDE SEQUENCE</scope>
    <source>
        <strain evidence="1">MF-1</strain>
    </source>
</reference>
<dbReference type="EMBL" id="AVOT02124981">
    <property type="protein sequence ID" value="MBW0586797.1"/>
    <property type="molecule type" value="Genomic_DNA"/>
</dbReference>
<protein>
    <submittedName>
        <fullName evidence="1">Uncharacterized protein</fullName>
    </submittedName>
</protein>
<evidence type="ECO:0000313" key="2">
    <source>
        <dbReference type="Proteomes" id="UP000765509"/>
    </source>
</evidence>
<organism evidence="1 2">
    <name type="scientific">Austropuccinia psidii MF-1</name>
    <dbReference type="NCBI Taxonomy" id="1389203"/>
    <lineage>
        <taxon>Eukaryota</taxon>
        <taxon>Fungi</taxon>
        <taxon>Dikarya</taxon>
        <taxon>Basidiomycota</taxon>
        <taxon>Pucciniomycotina</taxon>
        <taxon>Pucciniomycetes</taxon>
        <taxon>Pucciniales</taxon>
        <taxon>Sphaerophragmiaceae</taxon>
        <taxon>Austropuccinia</taxon>
    </lineage>
</organism>
<sequence>MVILSGPNYVIQNQVRNPSPISKKDFSAIQSGNSLAATRRPFKDPNHLALQELGCHYSSGLFSEVINLFNHCQGIKYSSFLGQLNWLIQAVIKHPVWPWPNWANSYSTVGIQSHSSILKMDRTSWTQFRQYIQMTHLPGSAFQLFTYTGHLSSAGDFFPS</sequence>
<name>A0A9Q3KTI7_9BASI</name>
<evidence type="ECO:0000313" key="1">
    <source>
        <dbReference type="EMBL" id="MBW0586797.1"/>
    </source>
</evidence>
<keyword evidence="2" id="KW-1185">Reference proteome</keyword>